<dbReference type="Proteomes" id="UP001058974">
    <property type="component" value="Chromosome 4"/>
</dbReference>
<dbReference type="PANTHER" id="PTHR31434:SF2">
    <property type="entry name" value="S PHASE CYCLIN A-ASSOCIATED PROTEIN IN THE ENDOPLASMIC RETICULUM"/>
    <property type="match status" value="1"/>
</dbReference>
<dbReference type="Gramene" id="Psat04G0159800-T3">
    <property type="protein sequence ID" value="KAI5416629.1"/>
    <property type="gene ID" value="KIW84_041598"/>
</dbReference>
<sequence length="216" mass="25212">MKLREGMFARHQRSESRHEAFLAQVAKRAGDESSKVNEIRFITSLNDGNKKLILRQKLHESELRRAEKLQVIKSKQKEDLAREEAVLERRKLIEAEKLQRLAEIQRKKEEAQVRREEERKASSAAREARAIEQLRRKEERAKAQQEEAELLAQKLAERLNESEQRRKIYLEQIRERANLRDQSSPLPRRSLNKDGQVRSTPTNSSDDSQANIASGI</sequence>
<feature type="non-terminal residue" evidence="2">
    <location>
        <position position="216"/>
    </location>
</feature>
<accession>A0A9D4XAN6</accession>
<name>A0A9D4XAN6_PEA</name>
<feature type="compositionally biased region" description="Polar residues" evidence="1">
    <location>
        <begin position="197"/>
        <end position="216"/>
    </location>
</feature>
<proteinExistence type="predicted"/>
<evidence type="ECO:0000313" key="2">
    <source>
        <dbReference type="EMBL" id="KAI5416629.1"/>
    </source>
</evidence>
<dbReference type="AlphaFoldDB" id="A0A9D4XAN6"/>
<feature type="region of interest" description="Disordered" evidence="1">
    <location>
        <begin position="107"/>
        <end position="128"/>
    </location>
</feature>
<comment type="caution">
    <text evidence="2">The sequence shown here is derived from an EMBL/GenBank/DDBJ whole genome shotgun (WGS) entry which is preliminary data.</text>
</comment>
<evidence type="ECO:0000256" key="1">
    <source>
        <dbReference type="SAM" id="MobiDB-lite"/>
    </source>
</evidence>
<gene>
    <name evidence="2" type="ORF">KIW84_041598</name>
</gene>
<reference evidence="2 3" key="1">
    <citation type="journal article" date="2022" name="Nat. Genet.">
        <title>Improved pea reference genome and pan-genome highlight genomic features and evolutionary characteristics.</title>
        <authorList>
            <person name="Yang T."/>
            <person name="Liu R."/>
            <person name="Luo Y."/>
            <person name="Hu S."/>
            <person name="Wang D."/>
            <person name="Wang C."/>
            <person name="Pandey M.K."/>
            <person name="Ge S."/>
            <person name="Xu Q."/>
            <person name="Li N."/>
            <person name="Li G."/>
            <person name="Huang Y."/>
            <person name="Saxena R.K."/>
            <person name="Ji Y."/>
            <person name="Li M."/>
            <person name="Yan X."/>
            <person name="He Y."/>
            <person name="Liu Y."/>
            <person name="Wang X."/>
            <person name="Xiang C."/>
            <person name="Varshney R.K."/>
            <person name="Ding H."/>
            <person name="Gao S."/>
            <person name="Zong X."/>
        </authorList>
    </citation>
    <scope>NUCLEOTIDE SEQUENCE [LARGE SCALE GENOMIC DNA]</scope>
    <source>
        <strain evidence="2 3">cv. Zhongwan 6</strain>
    </source>
</reference>
<protein>
    <submittedName>
        <fullName evidence="2">Uncharacterized protein</fullName>
    </submittedName>
</protein>
<dbReference type="EMBL" id="JAMSHJ010000004">
    <property type="protein sequence ID" value="KAI5416629.1"/>
    <property type="molecule type" value="Genomic_DNA"/>
</dbReference>
<organism evidence="2 3">
    <name type="scientific">Pisum sativum</name>
    <name type="common">Garden pea</name>
    <name type="synonym">Lathyrus oleraceus</name>
    <dbReference type="NCBI Taxonomy" id="3888"/>
    <lineage>
        <taxon>Eukaryota</taxon>
        <taxon>Viridiplantae</taxon>
        <taxon>Streptophyta</taxon>
        <taxon>Embryophyta</taxon>
        <taxon>Tracheophyta</taxon>
        <taxon>Spermatophyta</taxon>
        <taxon>Magnoliopsida</taxon>
        <taxon>eudicotyledons</taxon>
        <taxon>Gunneridae</taxon>
        <taxon>Pentapetalae</taxon>
        <taxon>rosids</taxon>
        <taxon>fabids</taxon>
        <taxon>Fabales</taxon>
        <taxon>Fabaceae</taxon>
        <taxon>Papilionoideae</taxon>
        <taxon>50 kb inversion clade</taxon>
        <taxon>NPAAA clade</taxon>
        <taxon>Hologalegina</taxon>
        <taxon>IRL clade</taxon>
        <taxon>Fabeae</taxon>
        <taxon>Lathyrus</taxon>
    </lineage>
</organism>
<evidence type="ECO:0000313" key="3">
    <source>
        <dbReference type="Proteomes" id="UP001058974"/>
    </source>
</evidence>
<feature type="region of interest" description="Disordered" evidence="1">
    <location>
        <begin position="173"/>
        <end position="216"/>
    </location>
</feature>
<keyword evidence="3" id="KW-1185">Reference proteome</keyword>
<dbReference type="PANTHER" id="PTHR31434">
    <property type="entry name" value="S PHASE CYCLIN A-ASSOCIATED PROTEIN IN THE ENDOPLASMIC RETICULUM"/>
    <property type="match status" value="1"/>
</dbReference>